<comment type="function">
    <text evidence="2">One of several proteins that assist in the late maturation steps of the functional core of the 30S ribosomal subunit. Associates with free 30S ribosomal subunits (but not with 30S subunits that are part of 70S ribosomes or polysomes). Required for efficient processing of 16S rRNA. May interact with the 5'-terminal helix region of 16S rRNA.</text>
</comment>
<keyword evidence="2" id="KW-0963">Cytoplasm</keyword>
<accession>A0A9W6GL27</accession>
<dbReference type="SUPFAM" id="SSF89919">
    <property type="entry name" value="Ribosome-binding factor A, RbfA"/>
    <property type="match status" value="1"/>
</dbReference>
<proteinExistence type="inferred from homology"/>
<dbReference type="NCBIfam" id="TIGR00082">
    <property type="entry name" value="rbfA"/>
    <property type="match status" value="1"/>
</dbReference>
<dbReference type="PANTHER" id="PTHR33515:SF1">
    <property type="entry name" value="RIBOSOME-BINDING FACTOR A, CHLOROPLASTIC-RELATED"/>
    <property type="match status" value="1"/>
</dbReference>
<protein>
    <recommendedName>
        <fullName evidence="2">Ribosome-binding factor A</fullName>
    </recommendedName>
</protein>
<evidence type="ECO:0000256" key="1">
    <source>
        <dbReference type="ARBA" id="ARBA00022517"/>
    </source>
</evidence>
<dbReference type="GO" id="GO:0030490">
    <property type="term" value="P:maturation of SSU-rRNA"/>
    <property type="evidence" value="ECO:0007669"/>
    <property type="project" value="UniProtKB-UniRule"/>
</dbReference>
<evidence type="ECO:0000313" key="3">
    <source>
        <dbReference type="EMBL" id="GLI55716.1"/>
    </source>
</evidence>
<name>A0A9W6GL27_9FUSO</name>
<comment type="caution">
    <text evidence="3">The sequence shown here is derived from an EMBL/GenBank/DDBJ whole genome shotgun (WGS) entry which is preliminary data.</text>
</comment>
<dbReference type="InterPro" id="IPR000238">
    <property type="entry name" value="RbfA"/>
</dbReference>
<dbReference type="EMBL" id="BSDY01000005">
    <property type="protein sequence ID" value="GLI55716.1"/>
    <property type="molecule type" value="Genomic_DNA"/>
</dbReference>
<dbReference type="Proteomes" id="UP001144471">
    <property type="component" value="Unassembled WGS sequence"/>
</dbReference>
<dbReference type="AlphaFoldDB" id="A0A9W6GL27"/>
<evidence type="ECO:0000256" key="2">
    <source>
        <dbReference type="HAMAP-Rule" id="MF_00003"/>
    </source>
</evidence>
<dbReference type="PANTHER" id="PTHR33515">
    <property type="entry name" value="RIBOSOME-BINDING FACTOR A, CHLOROPLASTIC-RELATED"/>
    <property type="match status" value="1"/>
</dbReference>
<dbReference type="Gene3D" id="3.30.300.20">
    <property type="match status" value="1"/>
</dbReference>
<keyword evidence="1 2" id="KW-0690">Ribosome biogenesis</keyword>
<reference evidence="3" key="1">
    <citation type="submission" date="2022-12" db="EMBL/GenBank/DDBJ databases">
        <title>Reference genome sequencing for broad-spectrum identification of bacterial and archaeal isolates by mass spectrometry.</title>
        <authorList>
            <person name="Sekiguchi Y."/>
            <person name="Tourlousse D.M."/>
        </authorList>
    </citation>
    <scope>NUCLEOTIDE SEQUENCE</scope>
    <source>
        <strain evidence="3">10succ1</strain>
    </source>
</reference>
<comment type="subunit">
    <text evidence="2">Monomer. Binds 30S ribosomal subunits, but not 50S ribosomal subunits or 70S ribosomes.</text>
</comment>
<organism evidence="3 4">
    <name type="scientific">Propionigenium maris DSM 9537</name>
    <dbReference type="NCBI Taxonomy" id="1123000"/>
    <lineage>
        <taxon>Bacteria</taxon>
        <taxon>Fusobacteriati</taxon>
        <taxon>Fusobacteriota</taxon>
        <taxon>Fusobacteriia</taxon>
        <taxon>Fusobacteriales</taxon>
        <taxon>Fusobacteriaceae</taxon>
        <taxon>Propionigenium</taxon>
    </lineage>
</organism>
<dbReference type="GO" id="GO:0043024">
    <property type="term" value="F:ribosomal small subunit binding"/>
    <property type="evidence" value="ECO:0007669"/>
    <property type="project" value="TreeGrafter"/>
</dbReference>
<dbReference type="InterPro" id="IPR015946">
    <property type="entry name" value="KH_dom-like_a/b"/>
</dbReference>
<gene>
    <name evidence="2 3" type="primary">rbfA</name>
    <name evidence="3" type="ORF">PM10SUCC1_12300</name>
</gene>
<comment type="subcellular location">
    <subcellularLocation>
        <location evidence="2">Cytoplasm</location>
    </subcellularLocation>
</comment>
<dbReference type="GO" id="GO:0005829">
    <property type="term" value="C:cytosol"/>
    <property type="evidence" value="ECO:0007669"/>
    <property type="project" value="TreeGrafter"/>
</dbReference>
<dbReference type="RefSeq" id="WP_281834389.1">
    <property type="nucleotide sequence ID" value="NZ_BSDY01000005.1"/>
</dbReference>
<dbReference type="HAMAP" id="MF_00003">
    <property type="entry name" value="RbfA"/>
    <property type="match status" value="1"/>
</dbReference>
<comment type="similarity">
    <text evidence="2">Belongs to the RbfA family.</text>
</comment>
<dbReference type="Pfam" id="PF02033">
    <property type="entry name" value="RBFA"/>
    <property type="match status" value="1"/>
</dbReference>
<dbReference type="InterPro" id="IPR023799">
    <property type="entry name" value="RbfA_dom_sf"/>
</dbReference>
<keyword evidence="4" id="KW-1185">Reference proteome</keyword>
<evidence type="ECO:0000313" key="4">
    <source>
        <dbReference type="Proteomes" id="UP001144471"/>
    </source>
</evidence>
<sequence length="117" mass="13379">MRKQRLGAIEKEISKIISQVLFEEIKNTKIKGMLSVTHVRVTPDSKFADVSFSALPVPGKETNKELILEGLNEVKGYFRKRISEELGLRYTPEIRVKLDDSIEHAVNISKILDEVKR</sequence>